<dbReference type="Pfam" id="PF00730">
    <property type="entry name" value="HhH-GPD"/>
    <property type="match status" value="1"/>
</dbReference>
<evidence type="ECO:0000256" key="8">
    <source>
        <dbReference type="ARBA" id="ARBA00023125"/>
    </source>
</evidence>
<feature type="domain" description="HhH-GPD" evidence="13">
    <location>
        <begin position="42"/>
        <end position="190"/>
    </location>
</feature>
<evidence type="ECO:0000256" key="9">
    <source>
        <dbReference type="ARBA" id="ARBA00023204"/>
    </source>
</evidence>
<accession>A0A1M6SYA5</accession>
<dbReference type="Gene3D" id="1.10.1670.10">
    <property type="entry name" value="Helix-hairpin-Helix base-excision DNA repair enzymes (C-terminal)"/>
    <property type="match status" value="1"/>
</dbReference>
<evidence type="ECO:0000256" key="11">
    <source>
        <dbReference type="ARBA" id="ARBA00023295"/>
    </source>
</evidence>
<keyword evidence="15" id="KW-1185">Reference proteome</keyword>
<protein>
    <recommendedName>
        <fullName evidence="12">Endonuclease III</fullName>
        <ecNumber evidence="12">4.2.99.18</ecNumber>
    </recommendedName>
    <alternativeName>
        <fullName evidence="12">DNA-(apurinic or apyrimidinic site) lyase</fullName>
    </alternativeName>
</protein>
<dbReference type="AlphaFoldDB" id="A0A1M6SYA5"/>
<organism evidence="14 15">
    <name type="scientific">Rhodothermus profundi</name>
    <dbReference type="NCBI Taxonomy" id="633813"/>
    <lineage>
        <taxon>Bacteria</taxon>
        <taxon>Pseudomonadati</taxon>
        <taxon>Rhodothermota</taxon>
        <taxon>Rhodothermia</taxon>
        <taxon>Rhodothermales</taxon>
        <taxon>Rhodothermaceae</taxon>
        <taxon>Rhodothermus</taxon>
    </lineage>
</organism>
<dbReference type="RefSeq" id="WP_072715124.1">
    <property type="nucleotide sequence ID" value="NZ_FRAU01000003.1"/>
</dbReference>
<dbReference type="PANTHER" id="PTHR10359:SF18">
    <property type="entry name" value="ENDONUCLEASE III"/>
    <property type="match status" value="1"/>
</dbReference>
<evidence type="ECO:0000256" key="5">
    <source>
        <dbReference type="ARBA" id="ARBA00022801"/>
    </source>
</evidence>
<comment type="cofactor">
    <cofactor evidence="12">
        <name>[4Fe-4S] cluster</name>
        <dbReference type="ChEBI" id="CHEBI:49883"/>
    </cofactor>
    <text evidence="12">Binds 1 [4Fe-4S] cluster.</text>
</comment>
<dbReference type="Proteomes" id="UP000185812">
    <property type="component" value="Unassembled WGS sequence"/>
</dbReference>
<dbReference type="FunFam" id="1.10.340.30:FF:000001">
    <property type="entry name" value="Endonuclease III"/>
    <property type="match status" value="1"/>
</dbReference>
<dbReference type="GO" id="GO:0003677">
    <property type="term" value="F:DNA binding"/>
    <property type="evidence" value="ECO:0007669"/>
    <property type="project" value="UniProtKB-UniRule"/>
</dbReference>
<comment type="similarity">
    <text evidence="1 12">Belongs to the Nth/MutY family.</text>
</comment>
<dbReference type="STRING" id="633813.SAMN04488087_1276"/>
<comment type="function">
    <text evidence="12">DNA repair enzyme that has both DNA N-glycosylase activity and AP-lyase activity. The DNA N-glycosylase activity releases various damaged pyrimidines from DNA by cleaving the N-glycosidic bond, leaving an AP (apurinic/apyrimidinic) site. The AP-lyase activity cleaves the phosphodiester bond 3' to the AP site by a beta-elimination, leaving a 3'-terminal unsaturated sugar and a product with a terminal 5'-phosphate.</text>
</comment>
<dbReference type="PANTHER" id="PTHR10359">
    <property type="entry name" value="A/G-SPECIFIC ADENINE GLYCOSYLASE/ENDONUCLEASE III"/>
    <property type="match status" value="1"/>
</dbReference>
<dbReference type="NCBIfam" id="TIGR01083">
    <property type="entry name" value="nth"/>
    <property type="match status" value="1"/>
</dbReference>
<evidence type="ECO:0000256" key="12">
    <source>
        <dbReference type="HAMAP-Rule" id="MF_00942"/>
    </source>
</evidence>
<dbReference type="SMART" id="SM00478">
    <property type="entry name" value="ENDO3c"/>
    <property type="match status" value="1"/>
</dbReference>
<dbReference type="InterPro" id="IPR000445">
    <property type="entry name" value="HhH_motif"/>
</dbReference>
<dbReference type="CDD" id="cd00056">
    <property type="entry name" value="ENDO3c"/>
    <property type="match status" value="1"/>
</dbReference>
<keyword evidence="14" id="KW-0540">Nuclease</keyword>
<gene>
    <name evidence="12" type="primary">nth</name>
    <name evidence="14" type="ORF">SAMN04488087_1276</name>
</gene>
<dbReference type="PROSITE" id="PS01155">
    <property type="entry name" value="ENDONUCLEASE_III_2"/>
    <property type="match status" value="1"/>
</dbReference>
<keyword evidence="3 12" id="KW-0479">Metal-binding</keyword>
<reference evidence="15" key="1">
    <citation type="submission" date="2016-11" db="EMBL/GenBank/DDBJ databases">
        <authorList>
            <person name="Varghese N."/>
            <person name="Submissions S."/>
        </authorList>
    </citation>
    <scope>NUCLEOTIDE SEQUENCE [LARGE SCALE GENOMIC DNA]</scope>
    <source>
        <strain evidence="15">DSM 22212</strain>
    </source>
</reference>
<dbReference type="PIRSF" id="PIRSF001435">
    <property type="entry name" value="Nth"/>
    <property type="match status" value="1"/>
</dbReference>
<keyword evidence="7 12" id="KW-0411">Iron-sulfur</keyword>
<dbReference type="HAMAP" id="MF_00942">
    <property type="entry name" value="Nth"/>
    <property type="match status" value="1"/>
</dbReference>
<dbReference type="InterPro" id="IPR005759">
    <property type="entry name" value="Nth"/>
</dbReference>
<keyword evidence="11 12" id="KW-0326">Glycosidase</keyword>
<keyword evidence="2 12" id="KW-0004">4Fe-4S</keyword>
<keyword evidence="14" id="KW-0255">Endonuclease</keyword>
<evidence type="ECO:0000256" key="2">
    <source>
        <dbReference type="ARBA" id="ARBA00022485"/>
    </source>
</evidence>
<dbReference type="EC" id="4.2.99.18" evidence="12"/>
<evidence type="ECO:0000256" key="10">
    <source>
        <dbReference type="ARBA" id="ARBA00023239"/>
    </source>
</evidence>
<dbReference type="GO" id="GO:0019104">
    <property type="term" value="F:DNA N-glycosylase activity"/>
    <property type="evidence" value="ECO:0007669"/>
    <property type="project" value="UniProtKB-UniRule"/>
</dbReference>
<feature type="binding site" evidence="12">
    <location>
        <position position="199"/>
    </location>
    <ligand>
        <name>[4Fe-4S] cluster</name>
        <dbReference type="ChEBI" id="CHEBI:49883"/>
    </ligand>
</feature>
<proteinExistence type="inferred from homology"/>
<evidence type="ECO:0000259" key="13">
    <source>
        <dbReference type="SMART" id="SM00478"/>
    </source>
</evidence>
<dbReference type="InterPro" id="IPR004035">
    <property type="entry name" value="Endouclease-III_FeS-bd_BS"/>
</dbReference>
<keyword evidence="10 12" id="KW-0456">Lyase</keyword>
<feature type="binding site" evidence="12">
    <location>
        <position position="202"/>
    </location>
    <ligand>
        <name>[4Fe-4S] cluster</name>
        <dbReference type="ChEBI" id="CHEBI:49883"/>
    </ligand>
</feature>
<evidence type="ECO:0000313" key="15">
    <source>
        <dbReference type="Proteomes" id="UP000185812"/>
    </source>
</evidence>
<feature type="binding site" evidence="12">
    <location>
        <position position="208"/>
    </location>
    <ligand>
        <name>[4Fe-4S] cluster</name>
        <dbReference type="ChEBI" id="CHEBI:49883"/>
    </ligand>
</feature>
<dbReference type="PROSITE" id="PS00764">
    <property type="entry name" value="ENDONUCLEASE_III_1"/>
    <property type="match status" value="1"/>
</dbReference>
<keyword evidence="5 12" id="KW-0378">Hydrolase</keyword>
<sequence length="217" mass="24245">MPTETARQRIDAILERLRSAYPEATTELRWATPFELLIVTVLSAQTTDKKVNEIAPELFRRYPTAEALARARPEELEPLLRPLGYFRQKARTIVRLARQLVERHGGEVPRSMEALTALPGVGRKTAAIVLGTAFGIREGIAVDTHVRRVAQRLGLTAHKTPDKIEQDLMTLVPRADWTWFGHALVLHGRYVCLARRPRCSQCALADVCPRIGVAVAA</sequence>
<keyword evidence="6 12" id="KW-0408">Iron</keyword>
<evidence type="ECO:0000256" key="7">
    <source>
        <dbReference type="ARBA" id="ARBA00023014"/>
    </source>
</evidence>
<dbReference type="OrthoDB" id="9800977at2"/>
<dbReference type="GO" id="GO:0046872">
    <property type="term" value="F:metal ion binding"/>
    <property type="evidence" value="ECO:0007669"/>
    <property type="project" value="UniProtKB-KW"/>
</dbReference>
<dbReference type="InterPro" id="IPR003265">
    <property type="entry name" value="HhH-GPD_domain"/>
</dbReference>
<dbReference type="InterPro" id="IPR023170">
    <property type="entry name" value="HhH_base_excis_C"/>
</dbReference>
<dbReference type="InterPro" id="IPR011257">
    <property type="entry name" value="DNA_glycosylase"/>
</dbReference>
<evidence type="ECO:0000256" key="6">
    <source>
        <dbReference type="ARBA" id="ARBA00023004"/>
    </source>
</evidence>
<evidence type="ECO:0000256" key="4">
    <source>
        <dbReference type="ARBA" id="ARBA00022763"/>
    </source>
</evidence>
<keyword evidence="8 12" id="KW-0238">DNA-binding</keyword>
<dbReference type="SUPFAM" id="SSF48150">
    <property type="entry name" value="DNA-glycosylase"/>
    <property type="match status" value="1"/>
</dbReference>
<name>A0A1M6SYA5_9BACT</name>
<keyword evidence="4 12" id="KW-0227">DNA damage</keyword>
<dbReference type="FunFam" id="1.10.1670.10:FF:000001">
    <property type="entry name" value="Endonuclease III"/>
    <property type="match status" value="1"/>
</dbReference>
<dbReference type="GO" id="GO:0051539">
    <property type="term" value="F:4 iron, 4 sulfur cluster binding"/>
    <property type="evidence" value="ECO:0007669"/>
    <property type="project" value="UniProtKB-UniRule"/>
</dbReference>
<keyword evidence="9 12" id="KW-0234">DNA repair</keyword>
<dbReference type="InterPro" id="IPR004036">
    <property type="entry name" value="Endonuclease-III-like_CS2"/>
</dbReference>
<dbReference type="GO" id="GO:0006285">
    <property type="term" value="P:base-excision repair, AP site formation"/>
    <property type="evidence" value="ECO:0007669"/>
    <property type="project" value="TreeGrafter"/>
</dbReference>
<dbReference type="SMART" id="SM00525">
    <property type="entry name" value="FES"/>
    <property type="match status" value="1"/>
</dbReference>
<evidence type="ECO:0000256" key="1">
    <source>
        <dbReference type="ARBA" id="ARBA00008343"/>
    </source>
</evidence>
<dbReference type="EMBL" id="FRAU01000003">
    <property type="protein sequence ID" value="SHK49630.1"/>
    <property type="molecule type" value="Genomic_DNA"/>
</dbReference>
<dbReference type="InterPro" id="IPR003651">
    <property type="entry name" value="Endonuclease3_FeS-loop_motif"/>
</dbReference>
<comment type="catalytic activity">
    <reaction evidence="12">
        <text>2'-deoxyribonucleotide-(2'-deoxyribose 5'-phosphate)-2'-deoxyribonucleotide-DNA = a 3'-end 2'-deoxyribonucleotide-(2,3-dehydro-2,3-deoxyribose 5'-phosphate)-DNA + a 5'-end 5'-phospho-2'-deoxyribonucleoside-DNA + H(+)</text>
        <dbReference type="Rhea" id="RHEA:66592"/>
        <dbReference type="Rhea" id="RHEA-COMP:13180"/>
        <dbReference type="Rhea" id="RHEA-COMP:16897"/>
        <dbReference type="Rhea" id="RHEA-COMP:17067"/>
        <dbReference type="ChEBI" id="CHEBI:15378"/>
        <dbReference type="ChEBI" id="CHEBI:136412"/>
        <dbReference type="ChEBI" id="CHEBI:157695"/>
        <dbReference type="ChEBI" id="CHEBI:167181"/>
        <dbReference type="EC" id="4.2.99.18"/>
    </reaction>
</comment>
<dbReference type="Pfam" id="PF00633">
    <property type="entry name" value="HHH"/>
    <property type="match status" value="1"/>
</dbReference>
<dbReference type="GO" id="GO:0140078">
    <property type="term" value="F:class I DNA-(apurinic or apyrimidinic site) endonuclease activity"/>
    <property type="evidence" value="ECO:0007669"/>
    <property type="project" value="UniProtKB-EC"/>
</dbReference>
<dbReference type="Gene3D" id="1.10.340.30">
    <property type="entry name" value="Hypothetical protein, domain 2"/>
    <property type="match status" value="1"/>
</dbReference>
<evidence type="ECO:0000313" key="14">
    <source>
        <dbReference type="EMBL" id="SHK49630.1"/>
    </source>
</evidence>
<evidence type="ECO:0000256" key="3">
    <source>
        <dbReference type="ARBA" id="ARBA00022723"/>
    </source>
</evidence>
<feature type="binding site" evidence="12">
    <location>
        <position position="192"/>
    </location>
    <ligand>
        <name>[4Fe-4S] cluster</name>
        <dbReference type="ChEBI" id="CHEBI:49883"/>
    </ligand>
</feature>